<protein>
    <submittedName>
        <fullName evidence="2">DUF1275 domain-containing protein</fullName>
    </submittedName>
</protein>
<dbReference type="InterPro" id="IPR010699">
    <property type="entry name" value="DUF1275"/>
</dbReference>
<feature type="transmembrane region" description="Helical" evidence="1">
    <location>
        <begin position="166"/>
        <end position="190"/>
    </location>
</feature>
<accession>A0ABQ6VGH4</accession>
<proteinExistence type="predicted"/>
<keyword evidence="1" id="KW-0812">Transmembrane</keyword>
<sequence>MINFRLGERILALALTFVAGYVDSVGFIHLGGVFLSFMSGNTTRSATSLVEGNVNQATLAGSCIILFLIGVMTGALITRLSTRTWDVYRGREAVMWSITAVFGITTLLILADMEHIAILSLSVGIGMMNSVFERNGEVSIPLTYMTGTLVKMGQRFVDAFFGGKHLVWILHLALWISLSTGAIVGALMYHHYQLTSVAWIFLVILLCAAANQLVRRHRRQHGLPL</sequence>
<feature type="transmembrane region" description="Helical" evidence="1">
    <location>
        <begin position="116"/>
        <end position="132"/>
    </location>
</feature>
<dbReference type="Proteomes" id="UP000436181">
    <property type="component" value="Unassembled WGS sequence"/>
</dbReference>
<dbReference type="PANTHER" id="PTHR37314:SF4">
    <property type="entry name" value="UPF0700 TRANSMEMBRANE PROTEIN YOAK"/>
    <property type="match status" value="1"/>
</dbReference>
<dbReference type="PANTHER" id="PTHR37314">
    <property type="entry name" value="SLR0142 PROTEIN"/>
    <property type="match status" value="1"/>
</dbReference>
<evidence type="ECO:0000313" key="2">
    <source>
        <dbReference type="EMBL" id="KAB3523517.1"/>
    </source>
</evidence>
<dbReference type="EMBL" id="WBZJ01000001">
    <property type="protein sequence ID" value="KAB3523517.1"/>
    <property type="molecule type" value="Genomic_DNA"/>
</dbReference>
<keyword evidence="3" id="KW-1185">Reference proteome</keyword>
<organism evidence="2 3">
    <name type="scientific">Corynebacterium zhongnanshanii</name>
    <dbReference type="NCBI Taxonomy" id="2768834"/>
    <lineage>
        <taxon>Bacteria</taxon>
        <taxon>Bacillati</taxon>
        <taxon>Actinomycetota</taxon>
        <taxon>Actinomycetes</taxon>
        <taxon>Mycobacteriales</taxon>
        <taxon>Corynebacteriaceae</taxon>
        <taxon>Corynebacterium</taxon>
    </lineage>
</organism>
<dbReference type="Pfam" id="PF06912">
    <property type="entry name" value="DUF1275"/>
    <property type="match status" value="1"/>
</dbReference>
<feature type="transmembrane region" description="Helical" evidence="1">
    <location>
        <begin position="12"/>
        <end position="37"/>
    </location>
</feature>
<evidence type="ECO:0000256" key="1">
    <source>
        <dbReference type="SAM" id="Phobius"/>
    </source>
</evidence>
<feature type="transmembrane region" description="Helical" evidence="1">
    <location>
        <begin position="93"/>
        <end position="110"/>
    </location>
</feature>
<dbReference type="RefSeq" id="WP_151844177.1">
    <property type="nucleotide sequence ID" value="NZ_WBZJ01000001.1"/>
</dbReference>
<keyword evidence="1" id="KW-0472">Membrane</keyword>
<name>A0ABQ6VGH4_9CORY</name>
<gene>
    <name evidence="2" type="ORF">F8377_05245</name>
</gene>
<reference evidence="2 3" key="1">
    <citation type="submission" date="2019-10" db="EMBL/GenBank/DDBJ databases">
        <title>Corynebacterium sp novel species isolated from the respiratory tract of Marmot.</title>
        <authorList>
            <person name="Zhang G."/>
        </authorList>
    </citation>
    <scope>NUCLEOTIDE SEQUENCE [LARGE SCALE GENOMIC DNA]</scope>
    <source>
        <strain evidence="2 3">336</strain>
    </source>
</reference>
<comment type="caution">
    <text evidence="2">The sequence shown here is derived from an EMBL/GenBank/DDBJ whole genome shotgun (WGS) entry which is preliminary data.</text>
</comment>
<feature type="transmembrane region" description="Helical" evidence="1">
    <location>
        <begin position="196"/>
        <end position="214"/>
    </location>
</feature>
<evidence type="ECO:0000313" key="3">
    <source>
        <dbReference type="Proteomes" id="UP000436181"/>
    </source>
</evidence>
<keyword evidence="1" id="KW-1133">Transmembrane helix</keyword>
<feature type="transmembrane region" description="Helical" evidence="1">
    <location>
        <begin position="57"/>
        <end position="81"/>
    </location>
</feature>